<evidence type="ECO:0000256" key="5">
    <source>
        <dbReference type="ARBA" id="ARBA00022927"/>
    </source>
</evidence>
<comment type="caution">
    <text evidence="12">The sequence shown here is derived from an EMBL/GenBank/DDBJ whole genome shotgun (WGS) entry which is preliminary data.</text>
</comment>
<feature type="region of interest" description="Disordered" evidence="9">
    <location>
        <begin position="695"/>
        <end position="723"/>
    </location>
</feature>
<gene>
    <name evidence="12" type="ORF">CYY_001236</name>
</gene>
<keyword evidence="13" id="KW-1185">Reference proteome</keyword>
<dbReference type="SUPFAM" id="SSF158702">
    <property type="entry name" value="Sec63 N-terminal domain-like"/>
    <property type="match status" value="1"/>
</dbReference>
<dbReference type="CDD" id="cd06257">
    <property type="entry name" value="DnaJ"/>
    <property type="match status" value="1"/>
</dbReference>
<feature type="transmembrane region" description="Helical" evidence="10">
    <location>
        <begin position="22"/>
        <end position="42"/>
    </location>
</feature>
<dbReference type="SMART" id="SM00973">
    <property type="entry name" value="Sec63"/>
    <property type="match status" value="1"/>
</dbReference>
<keyword evidence="4" id="KW-0256">Endoplasmic reticulum</keyword>
<dbReference type="Gene3D" id="1.10.3380.10">
    <property type="entry name" value="Sec63 N-terminal domain-like domain"/>
    <property type="match status" value="1"/>
</dbReference>
<dbReference type="Gene3D" id="2.60.40.150">
    <property type="entry name" value="C2 domain"/>
    <property type="match status" value="1"/>
</dbReference>
<dbReference type="Gene3D" id="1.10.287.110">
    <property type="entry name" value="DnaJ domain"/>
    <property type="match status" value="1"/>
</dbReference>
<organism evidence="12 13">
    <name type="scientific">Polysphondylium violaceum</name>
    <dbReference type="NCBI Taxonomy" id="133409"/>
    <lineage>
        <taxon>Eukaryota</taxon>
        <taxon>Amoebozoa</taxon>
        <taxon>Evosea</taxon>
        <taxon>Eumycetozoa</taxon>
        <taxon>Dictyostelia</taxon>
        <taxon>Dictyosteliales</taxon>
        <taxon>Dictyosteliaceae</taxon>
        <taxon>Polysphondylium</taxon>
    </lineage>
</organism>
<protein>
    <recommendedName>
        <fullName evidence="11">J domain-containing protein</fullName>
    </recommendedName>
</protein>
<evidence type="ECO:0000256" key="7">
    <source>
        <dbReference type="ARBA" id="ARBA00023136"/>
    </source>
</evidence>
<dbReference type="InterPro" id="IPR014756">
    <property type="entry name" value="Ig_E-set"/>
</dbReference>
<accession>A0A8J4PYI1</accession>
<keyword evidence="5" id="KW-0653">Protein transport</keyword>
<dbReference type="EMBL" id="AJWJ01000028">
    <property type="protein sequence ID" value="KAF2077463.1"/>
    <property type="molecule type" value="Genomic_DNA"/>
</dbReference>
<reference evidence="12" key="1">
    <citation type="submission" date="2020-01" db="EMBL/GenBank/DDBJ databases">
        <title>Development of genomics and gene disruption for Polysphondylium violaceum indicates a role for the polyketide synthase stlB in stalk morphogenesis.</title>
        <authorList>
            <person name="Narita B."/>
            <person name="Kawabe Y."/>
            <person name="Kin K."/>
            <person name="Saito T."/>
            <person name="Gibbs R."/>
            <person name="Kuspa A."/>
            <person name="Muzny D."/>
            <person name="Queller D."/>
            <person name="Richards S."/>
            <person name="Strassman J."/>
            <person name="Sucgang R."/>
            <person name="Worley K."/>
            <person name="Schaap P."/>
        </authorList>
    </citation>
    <scope>NUCLEOTIDE SEQUENCE</scope>
    <source>
        <strain evidence="12">QSvi11</strain>
    </source>
</reference>
<keyword evidence="8" id="KW-0143">Chaperone</keyword>
<dbReference type="PRINTS" id="PR00625">
    <property type="entry name" value="JDOMAIN"/>
</dbReference>
<feature type="compositionally biased region" description="Basic residues" evidence="9">
    <location>
        <begin position="503"/>
        <end position="521"/>
    </location>
</feature>
<evidence type="ECO:0000256" key="1">
    <source>
        <dbReference type="ARBA" id="ARBA00004477"/>
    </source>
</evidence>
<dbReference type="OrthoDB" id="1734229at2759"/>
<dbReference type="GO" id="GO:0003723">
    <property type="term" value="F:RNA binding"/>
    <property type="evidence" value="ECO:0007669"/>
    <property type="project" value="TreeGrafter"/>
</dbReference>
<dbReference type="Pfam" id="PF02889">
    <property type="entry name" value="Sec63"/>
    <property type="match status" value="1"/>
</dbReference>
<evidence type="ECO:0000256" key="9">
    <source>
        <dbReference type="SAM" id="MobiDB-lite"/>
    </source>
</evidence>
<dbReference type="PANTHER" id="PTHR24075:SF0">
    <property type="entry name" value="TRANSLOCATION PROTEIN SEC63 HOMOLOG"/>
    <property type="match status" value="1"/>
</dbReference>
<dbReference type="AlphaFoldDB" id="A0A8J4PYI1"/>
<dbReference type="InterPro" id="IPR018253">
    <property type="entry name" value="DnaJ_domain_CS"/>
</dbReference>
<dbReference type="SMART" id="SM00271">
    <property type="entry name" value="DnaJ"/>
    <property type="match status" value="1"/>
</dbReference>
<proteinExistence type="predicted"/>
<feature type="transmembrane region" description="Helical" evidence="10">
    <location>
        <begin position="208"/>
        <end position="228"/>
    </location>
</feature>
<evidence type="ECO:0000256" key="10">
    <source>
        <dbReference type="SAM" id="Phobius"/>
    </source>
</evidence>
<dbReference type="GO" id="GO:0008320">
    <property type="term" value="F:protein transmembrane transporter activity"/>
    <property type="evidence" value="ECO:0007669"/>
    <property type="project" value="TreeGrafter"/>
</dbReference>
<feature type="compositionally biased region" description="Low complexity" evidence="9">
    <location>
        <begin position="528"/>
        <end position="543"/>
    </location>
</feature>
<keyword evidence="2" id="KW-0813">Transport</keyword>
<feature type="compositionally biased region" description="Acidic residues" evidence="9">
    <location>
        <begin position="564"/>
        <end position="595"/>
    </location>
</feature>
<dbReference type="GO" id="GO:0006620">
    <property type="term" value="P:post-translational protein targeting to endoplasmic reticulum membrane"/>
    <property type="evidence" value="ECO:0007669"/>
    <property type="project" value="TreeGrafter"/>
</dbReference>
<evidence type="ECO:0000256" key="3">
    <source>
        <dbReference type="ARBA" id="ARBA00022692"/>
    </source>
</evidence>
<dbReference type="GO" id="GO:0031207">
    <property type="term" value="C:Sec62/Sec63 complex"/>
    <property type="evidence" value="ECO:0007669"/>
    <property type="project" value="TreeGrafter"/>
</dbReference>
<dbReference type="InterPro" id="IPR035892">
    <property type="entry name" value="C2_domain_sf"/>
</dbReference>
<dbReference type="PROSITE" id="PS50076">
    <property type="entry name" value="DNAJ_2"/>
    <property type="match status" value="1"/>
</dbReference>
<feature type="domain" description="J" evidence="11">
    <location>
        <begin position="114"/>
        <end position="182"/>
    </location>
</feature>
<dbReference type="Proteomes" id="UP000695562">
    <property type="component" value="Unassembled WGS sequence"/>
</dbReference>
<dbReference type="InterPro" id="IPR001623">
    <property type="entry name" value="DnaJ_domain"/>
</dbReference>
<evidence type="ECO:0000256" key="6">
    <source>
        <dbReference type="ARBA" id="ARBA00022989"/>
    </source>
</evidence>
<evidence type="ECO:0000313" key="12">
    <source>
        <dbReference type="EMBL" id="KAF2077463.1"/>
    </source>
</evidence>
<dbReference type="PROSITE" id="PS00636">
    <property type="entry name" value="DNAJ_1"/>
    <property type="match status" value="1"/>
</dbReference>
<evidence type="ECO:0000259" key="11">
    <source>
        <dbReference type="PROSITE" id="PS50076"/>
    </source>
</evidence>
<feature type="compositionally biased region" description="Low complexity" evidence="9">
    <location>
        <begin position="704"/>
        <end position="714"/>
    </location>
</feature>
<feature type="region of interest" description="Disordered" evidence="9">
    <location>
        <begin position="486"/>
        <end position="611"/>
    </location>
</feature>
<keyword evidence="7 10" id="KW-0472">Membrane</keyword>
<evidence type="ECO:0000256" key="2">
    <source>
        <dbReference type="ARBA" id="ARBA00022448"/>
    </source>
</evidence>
<sequence>MSDQSSYKKETASTEDYKDREFNYWLLFLLTVILIPCTFWLYRKLFPKKEKLVLSCHCAGCKEKENEKIRIQKLALKSTETKIKMGIVAVLYFFFFIMLYTVLSSNHIEKEPYNPYTVLGLSSGAQMDEIKKAYRQLSLTYHPDKCIKSADEEFCNEKYIAISKAYEILTDEGVREKYEKYGNPDGPQAISVGIALPSWLINRSNSPLVLAGYLLLLVGAVPAGVYFWSKRSSKFSEATVLNDTLGFYYHMIDGTCRLKSLIEIIGASLEFKNEIPDRNSDEEALKNLEKHIPVDYKVKKARFNAPYVIKTTKLIYAHISRVHQHLSPNLRDDLTVILKKYRMLLNGAFQIQLSQNKRQIGPLTELVKLSQCMMQSAWDDQSLKQLPHIDHYLISDLKKVYHIPDIVKFKSTEQEKRNEILTKANLSPEQIQDVEYVLAKIPAQIGIKFKITSEDEKILAGSVCTIEIEFTDAFALKKERKEEAAAAAAANSPTPLKAIGGGSKKKAVKPRRGPAPKKRVTSPKLDDSSSSTPTVTTATITEETTTEDSKKDKKKSKKAKDSDSENEDKETNAESDSDDDLSSGDESDSDSDSDWEPVQKKAKPSKDIYHTPFTQDEKPLCYWIFFGNRQKNELIGINKSESYEPGTSVKVQFLTSPEPGVQSYTLYVMCDGYIGCDYETNVNIVCEKNPNPIVLPKPQPPQAKKPAAAAAPKKASIKEEKDD</sequence>
<name>A0A8J4PYI1_9MYCE</name>
<evidence type="ECO:0000256" key="8">
    <source>
        <dbReference type="ARBA" id="ARBA00023186"/>
    </source>
</evidence>
<keyword evidence="6 10" id="KW-1133">Transmembrane helix</keyword>
<dbReference type="SUPFAM" id="SSF46565">
    <property type="entry name" value="Chaperone J-domain"/>
    <property type="match status" value="1"/>
</dbReference>
<dbReference type="GO" id="GO:0006614">
    <property type="term" value="P:SRP-dependent cotranslational protein targeting to membrane"/>
    <property type="evidence" value="ECO:0007669"/>
    <property type="project" value="TreeGrafter"/>
</dbReference>
<dbReference type="InterPro" id="IPR004179">
    <property type="entry name" value="Sec63-dom"/>
</dbReference>
<comment type="subcellular location">
    <subcellularLocation>
        <location evidence="1">Endoplasmic reticulum membrane</location>
        <topology evidence="1">Multi-pass membrane protein</topology>
    </subcellularLocation>
</comment>
<dbReference type="SUPFAM" id="SSF81296">
    <property type="entry name" value="E set domains"/>
    <property type="match status" value="1"/>
</dbReference>
<evidence type="ECO:0000313" key="13">
    <source>
        <dbReference type="Proteomes" id="UP000695562"/>
    </source>
</evidence>
<dbReference type="PANTHER" id="PTHR24075">
    <property type="entry name" value="SEC63 DOMAIN-CONTAINING"/>
    <property type="match status" value="1"/>
</dbReference>
<evidence type="ECO:0000256" key="4">
    <source>
        <dbReference type="ARBA" id="ARBA00022824"/>
    </source>
</evidence>
<keyword evidence="3 10" id="KW-0812">Transmembrane</keyword>
<feature type="transmembrane region" description="Helical" evidence="10">
    <location>
        <begin position="83"/>
        <end position="103"/>
    </location>
</feature>
<dbReference type="InterPro" id="IPR036869">
    <property type="entry name" value="J_dom_sf"/>
</dbReference>
<dbReference type="Pfam" id="PF00226">
    <property type="entry name" value="DnaJ"/>
    <property type="match status" value="1"/>
</dbReference>
<dbReference type="Gene3D" id="1.10.150.20">
    <property type="entry name" value="5' to 3' exonuclease, C-terminal subdomain"/>
    <property type="match status" value="1"/>
</dbReference>